<dbReference type="Proteomes" id="UP000186817">
    <property type="component" value="Unassembled WGS sequence"/>
</dbReference>
<keyword evidence="1" id="KW-0812">Transmembrane</keyword>
<keyword evidence="1" id="KW-1133">Transmembrane helix</keyword>
<dbReference type="AlphaFoldDB" id="A0A1Q9EX65"/>
<feature type="transmembrane region" description="Helical" evidence="1">
    <location>
        <begin position="63"/>
        <end position="84"/>
    </location>
</feature>
<comment type="caution">
    <text evidence="2">The sequence shown here is derived from an EMBL/GenBank/DDBJ whole genome shotgun (WGS) entry which is preliminary data.</text>
</comment>
<reference evidence="2 3" key="1">
    <citation type="submission" date="2016-02" db="EMBL/GenBank/DDBJ databases">
        <title>Genome analysis of coral dinoflagellate symbionts highlights evolutionary adaptations to a symbiotic lifestyle.</title>
        <authorList>
            <person name="Aranda M."/>
            <person name="Li Y."/>
            <person name="Liew Y.J."/>
            <person name="Baumgarten S."/>
            <person name="Simakov O."/>
            <person name="Wilson M."/>
            <person name="Piel J."/>
            <person name="Ashoor H."/>
            <person name="Bougouffa S."/>
            <person name="Bajic V.B."/>
            <person name="Ryu T."/>
            <person name="Ravasi T."/>
            <person name="Bayer T."/>
            <person name="Micklem G."/>
            <person name="Kim H."/>
            <person name="Bhak J."/>
            <person name="Lajeunesse T.C."/>
            <person name="Voolstra C.R."/>
        </authorList>
    </citation>
    <scope>NUCLEOTIDE SEQUENCE [LARGE SCALE GENOMIC DNA]</scope>
    <source>
        <strain evidence="2 3">CCMP2467</strain>
    </source>
</reference>
<accession>A0A1Q9EX65</accession>
<gene>
    <name evidence="2" type="ORF">AK812_SmicGene4078</name>
</gene>
<dbReference type="EMBL" id="LSRX01000049">
    <property type="protein sequence ID" value="OLQ12048.1"/>
    <property type="molecule type" value="Genomic_DNA"/>
</dbReference>
<evidence type="ECO:0000313" key="2">
    <source>
        <dbReference type="EMBL" id="OLQ12048.1"/>
    </source>
</evidence>
<keyword evidence="1" id="KW-0472">Membrane</keyword>
<dbReference type="OrthoDB" id="190994at2759"/>
<evidence type="ECO:0000256" key="1">
    <source>
        <dbReference type="SAM" id="Phobius"/>
    </source>
</evidence>
<evidence type="ECO:0000313" key="3">
    <source>
        <dbReference type="Proteomes" id="UP000186817"/>
    </source>
</evidence>
<protein>
    <submittedName>
        <fullName evidence="2">Uncharacterized protein</fullName>
    </submittedName>
</protein>
<keyword evidence="3" id="KW-1185">Reference proteome</keyword>
<organism evidence="2 3">
    <name type="scientific">Symbiodinium microadriaticum</name>
    <name type="common">Dinoflagellate</name>
    <name type="synonym">Zooxanthella microadriatica</name>
    <dbReference type="NCBI Taxonomy" id="2951"/>
    <lineage>
        <taxon>Eukaryota</taxon>
        <taxon>Sar</taxon>
        <taxon>Alveolata</taxon>
        <taxon>Dinophyceae</taxon>
        <taxon>Suessiales</taxon>
        <taxon>Symbiodiniaceae</taxon>
        <taxon>Symbiodinium</taxon>
    </lineage>
</organism>
<proteinExistence type="predicted"/>
<sequence length="303" mass="33642">MGWKREPEAWQGQFVMFGATKFKEFRAKVGDIYNQMLTFYEDIYISELRDSLSKAALIRTQDIIINIIIIIIIIISIIIIICITRMLKGLLLCKTSGAVQAITVGEDTVFLLRAFWYDMHGGSVIRGCLEGDIAPETVKLADFRKNKTVIAAGCTWFYNLAADHSVQSDLLSSALLVNDPLTRIRNETEMSSDQLIKYQKLLMLQNKLGPWTGTNFMIQGAWGVVAPDLQHISWSKGAFGTPSRDKRDAVEALPELLKTPERAAGMTVDQIASGKSALAGEIAKIRKGSKTLPKQELNSSLSL</sequence>
<name>A0A1Q9EX65_SYMMI</name>